<dbReference type="STRING" id="84645.A0A498N515"/>
<dbReference type="GO" id="GO:0035091">
    <property type="term" value="F:phosphatidylinositol binding"/>
    <property type="evidence" value="ECO:0007669"/>
    <property type="project" value="TreeGrafter"/>
</dbReference>
<dbReference type="GO" id="GO:0005768">
    <property type="term" value="C:endosome"/>
    <property type="evidence" value="ECO:0007669"/>
    <property type="project" value="TreeGrafter"/>
</dbReference>
<evidence type="ECO:0000259" key="2">
    <source>
        <dbReference type="PROSITE" id="PS51207"/>
    </source>
</evidence>
<keyword evidence="1" id="KW-0472">Membrane</keyword>
<gene>
    <name evidence="3" type="ORF">ROHU_018947</name>
</gene>
<dbReference type="Proteomes" id="UP000290572">
    <property type="component" value="Unassembled WGS sequence"/>
</dbReference>
<evidence type="ECO:0000313" key="4">
    <source>
        <dbReference type="Proteomes" id="UP000290572"/>
    </source>
</evidence>
<feature type="transmembrane region" description="Helical" evidence="1">
    <location>
        <begin position="5"/>
        <end position="24"/>
    </location>
</feature>
<dbReference type="AlphaFoldDB" id="A0A498N515"/>
<comment type="caution">
    <text evidence="3">The sequence shown here is derived from an EMBL/GenBank/DDBJ whole genome shotgun (WGS) entry which is preliminary data.</text>
</comment>
<dbReference type="PROSITE" id="PS51207">
    <property type="entry name" value="PXA"/>
    <property type="match status" value="1"/>
</dbReference>
<sequence>MPSAVYTSLVLGIAAAVLVFQLGSGGLTLTSFFLKLFIYVSFALLCFLLGSFGLLVKKSPLKISRFDTTRRQSSKLVDLFNKLMGRFCVPLLDSAQTRRVVVSLNVDKALKEVFDYSYRDYILSWYVPLSHDEGQLYQMLSEDFWEMTKQLRMRLSEVDVVNLVCNDMVKTLHTHFCDLKAANTRLEEVPRPFPLHPCLRSPDEELHFLRCCARLLMLRLLPARDARSRSLRLLLVEVVATKGDSH</sequence>
<organism evidence="3 4">
    <name type="scientific">Labeo rohita</name>
    <name type="common">Indian major carp</name>
    <name type="synonym">Cyprinus rohita</name>
    <dbReference type="NCBI Taxonomy" id="84645"/>
    <lineage>
        <taxon>Eukaryota</taxon>
        <taxon>Metazoa</taxon>
        <taxon>Chordata</taxon>
        <taxon>Craniata</taxon>
        <taxon>Vertebrata</taxon>
        <taxon>Euteleostomi</taxon>
        <taxon>Actinopterygii</taxon>
        <taxon>Neopterygii</taxon>
        <taxon>Teleostei</taxon>
        <taxon>Ostariophysi</taxon>
        <taxon>Cypriniformes</taxon>
        <taxon>Cyprinidae</taxon>
        <taxon>Labeoninae</taxon>
        <taxon>Labeonini</taxon>
        <taxon>Labeo</taxon>
    </lineage>
</organism>
<proteinExistence type="predicted"/>
<dbReference type="PANTHER" id="PTHR22775">
    <property type="entry name" value="SORTING NEXIN"/>
    <property type="match status" value="1"/>
</dbReference>
<keyword evidence="1" id="KW-0812">Transmembrane</keyword>
<feature type="domain" description="PXA" evidence="2">
    <location>
        <begin position="103"/>
        <end position="246"/>
    </location>
</feature>
<keyword evidence="4" id="KW-1185">Reference proteome</keyword>
<protein>
    <submittedName>
        <fullName evidence="3">Sorting nexin-25</fullName>
    </submittedName>
</protein>
<dbReference type="EMBL" id="QBIY01011822">
    <property type="protein sequence ID" value="RXN29218.1"/>
    <property type="molecule type" value="Genomic_DNA"/>
</dbReference>
<reference evidence="3 4" key="1">
    <citation type="submission" date="2018-03" db="EMBL/GenBank/DDBJ databases">
        <title>Draft genome sequence of Rohu Carp (Labeo rohita).</title>
        <authorList>
            <person name="Das P."/>
            <person name="Kushwaha B."/>
            <person name="Joshi C.G."/>
            <person name="Kumar D."/>
            <person name="Nagpure N.S."/>
            <person name="Sahoo L."/>
            <person name="Das S.P."/>
            <person name="Bit A."/>
            <person name="Patnaik S."/>
            <person name="Meher P.K."/>
            <person name="Jayasankar P."/>
            <person name="Koringa P.G."/>
            <person name="Patel N.V."/>
            <person name="Hinsu A.T."/>
            <person name="Kumar R."/>
            <person name="Pandey M."/>
            <person name="Agarwal S."/>
            <person name="Srivastava S."/>
            <person name="Singh M."/>
            <person name="Iquebal M.A."/>
            <person name="Jaiswal S."/>
            <person name="Angadi U.B."/>
            <person name="Kumar N."/>
            <person name="Raza M."/>
            <person name="Shah T.M."/>
            <person name="Rai A."/>
            <person name="Jena J.K."/>
        </authorList>
    </citation>
    <scope>NUCLEOTIDE SEQUENCE [LARGE SCALE GENOMIC DNA]</scope>
    <source>
        <strain evidence="3">DASCIFA01</strain>
        <tissue evidence="3">Testis</tissue>
    </source>
</reference>
<evidence type="ECO:0000313" key="3">
    <source>
        <dbReference type="EMBL" id="RXN29218.1"/>
    </source>
</evidence>
<dbReference type="InterPro" id="IPR003114">
    <property type="entry name" value="Phox_assoc"/>
</dbReference>
<accession>A0A498N515</accession>
<dbReference type="Pfam" id="PF02194">
    <property type="entry name" value="PXA"/>
    <property type="match status" value="1"/>
</dbReference>
<feature type="transmembrane region" description="Helical" evidence="1">
    <location>
        <begin position="36"/>
        <end position="56"/>
    </location>
</feature>
<name>A0A498N515_LABRO</name>
<keyword evidence="1" id="KW-1133">Transmembrane helix</keyword>
<evidence type="ECO:0000256" key="1">
    <source>
        <dbReference type="SAM" id="Phobius"/>
    </source>
</evidence>
<dbReference type="PANTHER" id="PTHR22775:SF48">
    <property type="entry name" value="SORTING NEXIN-25"/>
    <property type="match status" value="1"/>
</dbReference>